<evidence type="ECO:0000313" key="2">
    <source>
        <dbReference type="Proteomes" id="UP001239111"/>
    </source>
</evidence>
<dbReference type="Proteomes" id="UP001239111">
    <property type="component" value="Chromosome 4"/>
</dbReference>
<sequence>MFYIQPPKGLVTFHNLEEIISSRLEYLHKLENNKHESFHGRYEHLLEGSPHDCVGHFVLRFITSRSTEYFSSWLDQEALLLSKRLSLSQPQQLYKSFRTAVRHLKRRENYLNPAENTFLKLISYYLNPQVFKHITLKHHSQDCCEFNYEIDFELLPDLIENRSVELNRGLAIVTCAQWKEVLISFFKTFIRYEMEEVSSAVLKNFFADPRINSIRRKMQGQTSSKDLSCGNITASNIDDEVLNFPPCMAHLHFELRQKHRLSHYARFYYTLFLKECGMSLEEALHYWRQEYSKPHLCTSLCTHDWNKDSKKFTYSIRHAYGLEGGRKNYKTPNCRAICDQIPGANYEGGCPFNSFDMDSLKSILCKSMTKNELDQFIVHIANQKPQDACARFLRYKSNTYCSDITISKPVQYYRTMIEPDLCSDKELSNRSSVT</sequence>
<reference evidence="1" key="1">
    <citation type="submission" date="2023-04" db="EMBL/GenBank/DDBJ databases">
        <title>A chromosome-level genome assembly of the parasitoid wasp Eretmocerus hayati.</title>
        <authorList>
            <person name="Zhong Y."/>
            <person name="Liu S."/>
            <person name="Liu Y."/>
        </authorList>
    </citation>
    <scope>NUCLEOTIDE SEQUENCE</scope>
    <source>
        <strain evidence="1">ZJU_SS_LIU_2023</strain>
    </source>
</reference>
<name>A0ACC2NAK3_9HYME</name>
<dbReference type="EMBL" id="CM056744">
    <property type="protein sequence ID" value="KAJ8667963.1"/>
    <property type="molecule type" value="Genomic_DNA"/>
</dbReference>
<evidence type="ECO:0000313" key="1">
    <source>
        <dbReference type="EMBL" id="KAJ8667963.1"/>
    </source>
</evidence>
<gene>
    <name evidence="1" type="ORF">QAD02_009626</name>
</gene>
<protein>
    <submittedName>
        <fullName evidence="1">Uncharacterized protein</fullName>
    </submittedName>
</protein>
<accession>A0ACC2NAK3</accession>
<keyword evidence="2" id="KW-1185">Reference proteome</keyword>
<comment type="caution">
    <text evidence="1">The sequence shown here is derived from an EMBL/GenBank/DDBJ whole genome shotgun (WGS) entry which is preliminary data.</text>
</comment>
<organism evidence="1 2">
    <name type="scientific">Eretmocerus hayati</name>
    <dbReference type="NCBI Taxonomy" id="131215"/>
    <lineage>
        <taxon>Eukaryota</taxon>
        <taxon>Metazoa</taxon>
        <taxon>Ecdysozoa</taxon>
        <taxon>Arthropoda</taxon>
        <taxon>Hexapoda</taxon>
        <taxon>Insecta</taxon>
        <taxon>Pterygota</taxon>
        <taxon>Neoptera</taxon>
        <taxon>Endopterygota</taxon>
        <taxon>Hymenoptera</taxon>
        <taxon>Apocrita</taxon>
        <taxon>Proctotrupomorpha</taxon>
        <taxon>Chalcidoidea</taxon>
        <taxon>Aphelinidae</taxon>
        <taxon>Aphelininae</taxon>
        <taxon>Eretmocerus</taxon>
    </lineage>
</organism>
<proteinExistence type="predicted"/>